<evidence type="ECO:0000256" key="1">
    <source>
        <dbReference type="ARBA" id="ARBA00001974"/>
    </source>
</evidence>
<dbReference type="PRINTS" id="PR00420">
    <property type="entry name" value="RNGMNOXGNASE"/>
</dbReference>
<keyword evidence="5" id="KW-0560">Oxidoreductase</keyword>
<dbReference type="InterPro" id="IPR036188">
    <property type="entry name" value="FAD/NAD-bd_sf"/>
</dbReference>
<keyword evidence="5" id="KW-0503">Monooxygenase</keyword>
<evidence type="ECO:0000256" key="2">
    <source>
        <dbReference type="ARBA" id="ARBA00022630"/>
    </source>
</evidence>
<protein>
    <submittedName>
        <fullName evidence="5">FAD-dependent monooxygenase</fullName>
    </submittedName>
</protein>
<dbReference type="Gene3D" id="3.40.30.120">
    <property type="match status" value="1"/>
</dbReference>
<comment type="cofactor">
    <cofactor evidence="1">
        <name>FAD</name>
        <dbReference type="ChEBI" id="CHEBI:57692"/>
    </cofactor>
</comment>
<dbReference type="Gene3D" id="3.50.50.60">
    <property type="entry name" value="FAD/NAD(P)-binding domain"/>
    <property type="match status" value="1"/>
</dbReference>
<feature type="domain" description="FAD-binding" evidence="4">
    <location>
        <begin position="6"/>
        <end position="329"/>
    </location>
</feature>
<evidence type="ECO:0000256" key="3">
    <source>
        <dbReference type="ARBA" id="ARBA00022827"/>
    </source>
</evidence>
<keyword evidence="2" id="KW-0285">Flavoprotein</keyword>
<dbReference type="InterPro" id="IPR050641">
    <property type="entry name" value="RIFMO-like"/>
</dbReference>
<evidence type="ECO:0000313" key="6">
    <source>
        <dbReference type="Proteomes" id="UP001163882"/>
    </source>
</evidence>
<evidence type="ECO:0000313" key="5">
    <source>
        <dbReference type="EMBL" id="UYQ71267.1"/>
    </source>
</evidence>
<sequence length="483" mass="52384">MFNFDHQVIIAGGGPTGLMLAGELALAGADVAIVEQRPNQEVEGSRAGGLHPRSIEVLDQRGIADRFIAQGEKHHVVHFAGALLDASDRPSRHNYTLALWQEKIELGLAEWVSELPAKFYRSCKVTGFTERDDGVSVALDDGRSLGAQYLVGCDGGRSIVRKKAGIGFPGWDSDISYLIFEAEMSGPQLGIRHGPKGLYAIGPLDGENRFRGVITEQELERGDGPDIHDLRRALAAAYGTDFSVRNVTWLSRFTDAARQAETYRKGRILVAGDTAHVHSPAGGQGLNIGLQDAVNLGWKLGQVVRGISADDLLNSYHTERHPIGVALLKSTLALTALNRGDERTNALREMMAKVMQMDGPRKWYAAQMSGLDVHYDLGEGHPLLGRRMPDLDITTANGPTTVFNLLYDARPVLLTLGETENFDIADRENRIKLVEATLEGTIELPVIGAVETPAAVLIRPDGHVAWVKDGNPGSLGGAIAKWF</sequence>
<dbReference type="GO" id="GO:0004497">
    <property type="term" value="F:monooxygenase activity"/>
    <property type="evidence" value="ECO:0007669"/>
    <property type="project" value="UniProtKB-KW"/>
</dbReference>
<dbReference type="InterPro" id="IPR002938">
    <property type="entry name" value="FAD-bd"/>
</dbReference>
<keyword evidence="6" id="KW-1185">Reference proteome</keyword>
<dbReference type="NCBIfam" id="NF005303">
    <property type="entry name" value="PRK06834.1"/>
    <property type="match status" value="1"/>
</dbReference>
<organism evidence="5 6">
    <name type="scientific">Pelagibacterium flavum</name>
    <dbReference type="NCBI Taxonomy" id="2984530"/>
    <lineage>
        <taxon>Bacteria</taxon>
        <taxon>Pseudomonadati</taxon>
        <taxon>Pseudomonadota</taxon>
        <taxon>Alphaproteobacteria</taxon>
        <taxon>Hyphomicrobiales</taxon>
        <taxon>Devosiaceae</taxon>
        <taxon>Pelagibacterium</taxon>
    </lineage>
</organism>
<dbReference type="RefSeq" id="WP_264224922.1">
    <property type="nucleotide sequence ID" value="NZ_CP107716.1"/>
</dbReference>
<dbReference type="PANTHER" id="PTHR43004:SF19">
    <property type="entry name" value="BINDING MONOOXYGENASE, PUTATIVE (JCVI)-RELATED"/>
    <property type="match status" value="1"/>
</dbReference>
<dbReference type="SUPFAM" id="SSF51905">
    <property type="entry name" value="FAD/NAD(P)-binding domain"/>
    <property type="match status" value="1"/>
</dbReference>
<reference evidence="5" key="1">
    <citation type="submission" date="2022-10" db="EMBL/GenBank/DDBJ databases">
        <title>YIM 151497 complete genome.</title>
        <authorList>
            <person name="Chen X."/>
        </authorList>
    </citation>
    <scope>NUCLEOTIDE SEQUENCE</scope>
    <source>
        <strain evidence="5">YIM 151497</strain>
    </source>
</reference>
<gene>
    <name evidence="5" type="ORF">OF122_14600</name>
</gene>
<dbReference type="Gene3D" id="3.30.70.2450">
    <property type="match status" value="1"/>
</dbReference>
<dbReference type="Proteomes" id="UP001163882">
    <property type="component" value="Chromosome"/>
</dbReference>
<proteinExistence type="predicted"/>
<evidence type="ECO:0000259" key="4">
    <source>
        <dbReference type="Pfam" id="PF01494"/>
    </source>
</evidence>
<accession>A0ABY6IL02</accession>
<keyword evidence="3" id="KW-0274">FAD</keyword>
<dbReference type="Pfam" id="PF21274">
    <property type="entry name" value="Rng_hyd_C"/>
    <property type="match status" value="1"/>
</dbReference>
<name>A0ABY6IL02_9HYPH</name>
<dbReference type="Pfam" id="PF01494">
    <property type="entry name" value="FAD_binding_3"/>
    <property type="match status" value="1"/>
</dbReference>
<dbReference type="PANTHER" id="PTHR43004">
    <property type="entry name" value="TRK SYSTEM POTASSIUM UPTAKE PROTEIN"/>
    <property type="match status" value="1"/>
</dbReference>
<dbReference type="EMBL" id="CP107716">
    <property type="protein sequence ID" value="UYQ71267.1"/>
    <property type="molecule type" value="Genomic_DNA"/>
</dbReference>